<gene>
    <name evidence="1" type="ORF">A3A60_01280</name>
</gene>
<sequence>MKPSLHLVILVVLLLIVTIGLISFRPIKPNPAYASNSASLNYTALGDSITAGTSSGSYVDKYKNYINTDLGVPVTAMNLGIGGLTSGKLLDKLKNDQTFRNSVKSANLVTVFIGFNNFAIASTLYDQGKCGGPNNQDCLSTIANNFKDHLTNIISEIKSINQNQNTIILLSDLYNPYINKYINNGTTGIFVPFMGQLNNSIHSIGTSNGLNVTNVYQAFNGTGGFEDPITKGYIYDSVHPSGQGHEVIATQFRNFNNVLLTRDTDGDTFSNSLEKYLGTDPLASCPTGSSHSAFPPDFDNSAKVEISDIVAVVGAYYKDTSSPDWAAKYKKFDLDSDGKITISDISLVQSYYYKSYC</sequence>
<dbReference type="Gene3D" id="1.10.1330.10">
    <property type="entry name" value="Dockerin domain"/>
    <property type="match status" value="1"/>
</dbReference>
<reference evidence="1 2" key="1">
    <citation type="journal article" date="2016" name="Nat. Commun.">
        <title>Thousands of microbial genomes shed light on interconnected biogeochemical processes in an aquifer system.</title>
        <authorList>
            <person name="Anantharaman K."/>
            <person name="Brown C.T."/>
            <person name="Hug L.A."/>
            <person name="Sharon I."/>
            <person name="Castelle C.J."/>
            <person name="Probst A.J."/>
            <person name="Thomas B.C."/>
            <person name="Singh A."/>
            <person name="Wilkins M.J."/>
            <person name="Karaoz U."/>
            <person name="Brodie E.L."/>
            <person name="Williams K.H."/>
            <person name="Hubbard S.S."/>
            <person name="Banfield J.F."/>
        </authorList>
    </citation>
    <scope>NUCLEOTIDE SEQUENCE [LARGE SCALE GENOMIC DNA]</scope>
</reference>
<dbReference type="InterPro" id="IPR036514">
    <property type="entry name" value="SGNH_hydro_sf"/>
</dbReference>
<dbReference type="Gene3D" id="3.40.50.1110">
    <property type="entry name" value="SGNH hydrolase"/>
    <property type="match status" value="1"/>
</dbReference>
<evidence type="ECO:0000313" key="2">
    <source>
        <dbReference type="Proteomes" id="UP000179227"/>
    </source>
</evidence>
<dbReference type="PANTHER" id="PTHR30383:SF5">
    <property type="entry name" value="SGNH HYDROLASE-TYPE ESTERASE DOMAIN-CONTAINING PROTEIN"/>
    <property type="match status" value="1"/>
</dbReference>
<dbReference type="SUPFAM" id="SSF52266">
    <property type="entry name" value="SGNH hydrolase"/>
    <property type="match status" value="1"/>
</dbReference>
<dbReference type="SUPFAM" id="SSF63446">
    <property type="entry name" value="Type I dockerin domain"/>
    <property type="match status" value="1"/>
</dbReference>
<dbReference type="STRING" id="1797729.A3A60_01280"/>
<dbReference type="PANTHER" id="PTHR30383">
    <property type="entry name" value="THIOESTERASE 1/PROTEASE 1/LYSOPHOSPHOLIPASE L1"/>
    <property type="match status" value="1"/>
</dbReference>
<comment type="caution">
    <text evidence="1">The sequence shown here is derived from an EMBL/GenBank/DDBJ whole genome shotgun (WGS) entry which is preliminary data.</text>
</comment>
<dbReference type="Pfam" id="PF00657">
    <property type="entry name" value="Lipase_GDSL"/>
    <property type="match status" value="1"/>
</dbReference>
<dbReference type="PROSITE" id="PS00018">
    <property type="entry name" value="EF_HAND_1"/>
    <property type="match status" value="1"/>
</dbReference>
<protein>
    <submittedName>
        <fullName evidence="1">Uncharacterized protein</fullName>
    </submittedName>
</protein>
<dbReference type="GO" id="GO:0004622">
    <property type="term" value="F:phosphatidylcholine lysophospholipase activity"/>
    <property type="evidence" value="ECO:0007669"/>
    <property type="project" value="TreeGrafter"/>
</dbReference>
<dbReference type="AlphaFoldDB" id="A0A1F5HYG9"/>
<accession>A0A1F5HYG9</accession>
<dbReference type="InterPro" id="IPR051532">
    <property type="entry name" value="Ester_Hydrolysis_Enzymes"/>
</dbReference>
<dbReference type="InterPro" id="IPR018247">
    <property type="entry name" value="EF_Hand_1_Ca_BS"/>
</dbReference>
<dbReference type="Proteomes" id="UP000179227">
    <property type="component" value="Unassembled WGS sequence"/>
</dbReference>
<evidence type="ECO:0000313" key="1">
    <source>
        <dbReference type="EMBL" id="OGE09171.1"/>
    </source>
</evidence>
<dbReference type="GO" id="GO:0000272">
    <property type="term" value="P:polysaccharide catabolic process"/>
    <property type="evidence" value="ECO:0007669"/>
    <property type="project" value="InterPro"/>
</dbReference>
<proteinExistence type="predicted"/>
<name>A0A1F5HYG9_9BACT</name>
<dbReference type="InterPro" id="IPR036439">
    <property type="entry name" value="Dockerin_dom_sf"/>
</dbReference>
<dbReference type="InterPro" id="IPR001087">
    <property type="entry name" value="GDSL"/>
</dbReference>
<dbReference type="EMBL" id="MFBS01000023">
    <property type="protein sequence ID" value="OGE09171.1"/>
    <property type="molecule type" value="Genomic_DNA"/>
</dbReference>
<organism evidence="1 2">
    <name type="scientific">Candidatus Curtissbacteria bacterium RIFCSPLOWO2_01_FULL_42_26</name>
    <dbReference type="NCBI Taxonomy" id="1797729"/>
    <lineage>
        <taxon>Bacteria</taxon>
        <taxon>Candidatus Curtissiibacteriota</taxon>
    </lineage>
</organism>